<reference evidence="2 3" key="1">
    <citation type="journal article" date="2018" name="Int. J. Syst. Evol. Microbiol.">
        <title>Adhaeribacter swui sp. nov., isolated from wet mud.</title>
        <authorList>
            <person name="Kim D.U."/>
            <person name="Kim K.W."/>
            <person name="Kang M.S."/>
            <person name="Kim J.Y."/>
            <person name="Jang J.H."/>
            <person name="Kim M.K."/>
        </authorList>
    </citation>
    <scope>NUCLEOTIDE SEQUENCE [LARGE SCALE GENOMIC DNA]</scope>
    <source>
        <strain evidence="2 3">KCTC 52873</strain>
    </source>
</reference>
<feature type="chain" id="PRO_5028855800" description="DUF3575 domain-containing protein" evidence="1">
    <location>
        <begin position="19"/>
        <end position="199"/>
    </location>
</feature>
<evidence type="ECO:0000313" key="3">
    <source>
        <dbReference type="Proteomes" id="UP000515237"/>
    </source>
</evidence>
<sequence>MKKLIFLLFLGCTQIAWAQESHPKTARSNKFPLVVSVNFNAVSTPFHKPGNNLKNLGLRVGTELPYNKKGNLFQTVNVGYYRNRLNGDGIYLNSEFGYRPNLYKGFGPEFKLGPGFANIYLPTKPLETDGKGNWKQATNTGKTAFQVHGSLGLQYHNLTRSQVDVSPFVQYEIVGVAGYNKTIPLLPTSFIHAGCRLKF</sequence>
<dbReference type="KEGG" id="aswu:HUW51_23370"/>
<dbReference type="EMBL" id="CP055156">
    <property type="protein sequence ID" value="QNF35504.1"/>
    <property type="molecule type" value="Genomic_DNA"/>
</dbReference>
<protein>
    <recommendedName>
        <fullName evidence="4">DUF3575 domain-containing protein</fullName>
    </recommendedName>
</protein>
<evidence type="ECO:0000313" key="2">
    <source>
        <dbReference type="EMBL" id="QNF35504.1"/>
    </source>
</evidence>
<name>A0A7G7GEC0_9BACT</name>
<evidence type="ECO:0008006" key="4">
    <source>
        <dbReference type="Google" id="ProtNLM"/>
    </source>
</evidence>
<dbReference type="RefSeq" id="WP_185271996.1">
    <property type="nucleotide sequence ID" value="NZ_CP055156.1"/>
</dbReference>
<gene>
    <name evidence="2" type="ORF">HUW51_23370</name>
</gene>
<proteinExistence type="predicted"/>
<keyword evidence="3" id="KW-1185">Reference proteome</keyword>
<accession>A0A7G7GEC0</accession>
<organism evidence="2 3">
    <name type="scientific">Adhaeribacter swui</name>
    <dbReference type="NCBI Taxonomy" id="2086471"/>
    <lineage>
        <taxon>Bacteria</taxon>
        <taxon>Pseudomonadati</taxon>
        <taxon>Bacteroidota</taxon>
        <taxon>Cytophagia</taxon>
        <taxon>Cytophagales</taxon>
        <taxon>Hymenobacteraceae</taxon>
        <taxon>Adhaeribacter</taxon>
    </lineage>
</organism>
<evidence type="ECO:0000256" key="1">
    <source>
        <dbReference type="SAM" id="SignalP"/>
    </source>
</evidence>
<dbReference type="Proteomes" id="UP000515237">
    <property type="component" value="Chromosome"/>
</dbReference>
<keyword evidence="1" id="KW-0732">Signal</keyword>
<feature type="signal peptide" evidence="1">
    <location>
        <begin position="1"/>
        <end position="18"/>
    </location>
</feature>
<dbReference type="AlphaFoldDB" id="A0A7G7GEC0"/>